<dbReference type="EMBL" id="BMJD01000004">
    <property type="protein sequence ID" value="GGB33418.1"/>
    <property type="molecule type" value="Genomic_DNA"/>
</dbReference>
<gene>
    <name evidence="1" type="ORF">GCM10011409_08530</name>
</gene>
<evidence type="ECO:0000313" key="1">
    <source>
        <dbReference type="EMBL" id="GGB33418.1"/>
    </source>
</evidence>
<evidence type="ECO:0000313" key="2">
    <source>
        <dbReference type="Proteomes" id="UP000621492"/>
    </source>
</evidence>
<keyword evidence="2" id="KW-1185">Reference proteome</keyword>
<reference evidence="1" key="2">
    <citation type="submission" date="2020-09" db="EMBL/GenBank/DDBJ databases">
        <authorList>
            <person name="Sun Q."/>
            <person name="Zhou Y."/>
        </authorList>
    </citation>
    <scope>NUCLEOTIDE SEQUENCE</scope>
    <source>
        <strain evidence="1">CGMCC 1.15454</strain>
    </source>
</reference>
<protein>
    <recommendedName>
        <fullName evidence="3">DUF2487 domain-containing protein</fullName>
    </recommendedName>
</protein>
<sequence length="153" mass="17948">MQWVKQDLQQYIQAKEYVDTVIIPLIPFQLSQDASIDIGAFQGEVLTIFTKEIEKELTGRVLLVPNYYYLPSEIKDAEVKRLNLWVKEITAQPFKHVFFVTFDAKWKKHEQLLDGTLIWLPGIKTGDIHSQEMRTFVNDQVNQISELIKSYWS</sequence>
<comment type="caution">
    <text evidence="1">The sequence shown here is derived from an EMBL/GenBank/DDBJ whole genome shotgun (WGS) entry which is preliminary data.</text>
</comment>
<dbReference type="Proteomes" id="UP000621492">
    <property type="component" value="Unassembled WGS sequence"/>
</dbReference>
<accession>A0A9W5X492</accession>
<name>A0A9W5X492_9BACI</name>
<organism evidence="1 2">
    <name type="scientific">Lentibacillus populi</name>
    <dbReference type="NCBI Taxonomy" id="1827502"/>
    <lineage>
        <taxon>Bacteria</taxon>
        <taxon>Bacillati</taxon>
        <taxon>Bacillota</taxon>
        <taxon>Bacilli</taxon>
        <taxon>Bacillales</taxon>
        <taxon>Bacillaceae</taxon>
        <taxon>Lentibacillus</taxon>
    </lineage>
</organism>
<proteinExistence type="predicted"/>
<dbReference type="AlphaFoldDB" id="A0A9W5X492"/>
<dbReference type="RefSeq" id="WP_088050451.1">
    <property type="nucleotide sequence ID" value="NZ_BMJD01000004.1"/>
</dbReference>
<reference evidence="1" key="1">
    <citation type="journal article" date="2014" name="Int. J. Syst. Evol. Microbiol.">
        <title>Complete genome sequence of Corynebacterium casei LMG S-19264T (=DSM 44701T), isolated from a smear-ripened cheese.</title>
        <authorList>
            <consortium name="US DOE Joint Genome Institute (JGI-PGF)"/>
            <person name="Walter F."/>
            <person name="Albersmeier A."/>
            <person name="Kalinowski J."/>
            <person name="Ruckert C."/>
        </authorList>
    </citation>
    <scope>NUCLEOTIDE SEQUENCE</scope>
    <source>
        <strain evidence="1">CGMCC 1.15454</strain>
    </source>
</reference>
<dbReference type="Pfam" id="PF10673">
    <property type="entry name" value="DUF2487"/>
    <property type="match status" value="1"/>
</dbReference>
<dbReference type="InterPro" id="IPR019615">
    <property type="entry name" value="DUF2487"/>
</dbReference>
<evidence type="ECO:0008006" key="3">
    <source>
        <dbReference type="Google" id="ProtNLM"/>
    </source>
</evidence>